<evidence type="ECO:0000313" key="2">
    <source>
        <dbReference type="EMBL" id="EJF56568.1"/>
    </source>
</evidence>
<evidence type="ECO:0000259" key="1">
    <source>
        <dbReference type="Pfam" id="PF20151"/>
    </source>
</evidence>
<dbReference type="Proteomes" id="UP000053319">
    <property type="component" value="Unassembled WGS sequence"/>
</dbReference>
<dbReference type="GeneID" id="18840005"/>
<dbReference type="InterPro" id="IPR045340">
    <property type="entry name" value="DUF6533"/>
</dbReference>
<dbReference type="KEGG" id="dsq:DICSQDRAFT_174795"/>
<organism evidence="2 3">
    <name type="scientific">Dichomitus squalens (strain LYAD-421)</name>
    <name type="common">Western red white-rot fungus</name>
    <dbReference type="NCBI Taxonomy" id="732165"/>
    <lineage>
        <taxon>Eukaryota</taxon>
        <taxon>Fungi</taxon>
        <taxon>Dikarya</taxon>
        <taxon>Basidiomycota</taxon>
        <taxon>Agaricomycotina</taxon>
        <taxon>Agaricomycetes</taxon>
        <taxon>Polyporales</taxon>
        <taxon>Polyporaceae</taxon>
        <taxon>Dichomitus</taxon>
    </lineage>
</organism>
<sequence length="165" mass="17972">MSDDSENQAFANVFDACCTNTATALLVYDFTITFDNEVTLFWMEHQLSGAFFLFLTNRYLTLVAQIINVLPVLSSVEVAALPANTSSAISILEIPLTSILTSRFLISLQKFQRKTMGSSTDVSLGEVVFQPQTSSRFIGSLGAQLSVYEDDDGENDSETGDGDVS</sequence>
<dbReference type="EMBL" id="JH719468">
    <property type="protein sequence ID" value="EJF56568.1"/>
    <property type="molecule type" value="Genomic_DNA"/>
</dbReference>
<proteinExistence type="predicted"/>
<dbReference type="Pfam" id="PF20151">
    <property type="entry name" value="DUF6533"/>
    <property type="match status" value="1"/>
</dbReference>
<protein>
    <recommendedName>
        <fullName evidence="1">DUF6533 domain-containing protein</fullName>
    </recommendedName>
</protein>
<accession>R7SL28</accession>
<feature type="domain" description="DUF6533" evidence="1">
    <location>
        <begin position="18"/>
        <end position="63"/>
    </location>
</feature>
<reference evidence="2 3" key="1">
    <citation type="journal article" date="2012" name="Science">
        <title>The Paleozoic origin of enzymatic lignin decomposition reconstructed from 31 fungal genomes.</title>
        <authorList>
            <person name="Floudas D."/>
            <person name="Binder M."/>
            <person name="Riley R."/>
            <person name="Barry K."/>
            <person name="Blanchette R.A."/>
            <person name="Henrissat B."/>
            <person name="Martinez A.T."/>
            <person name="Otillar R."/>
            <person name="Spatafora J.W."/>
            <person name="Yadav J.S."/>
            <person name="Aerts A."/>
            <person name="Benoit I."/>
            <person name="Boyd A."/>
            <person name="Carlson A."/>
            <person name="Copeland A."/>
            <person name="Coutinho P.M."/>
            <person name="de Vries R.P."/>
            <person name="Ferreira P."/>
            <person name="Findley K."/>
            <person name="Foster B."/>
            <person name="Gaskell J."/>
            <person name="Glotzer D."/>
            <person name="Gorecki P."/>
            <person name="Heitman J."/>
            <person name="Hesse C."/>
            <person name="Hori C."/>
            <person name="Igarashi K."/>
            <person name="Jurgens J.A."/>
            <person name="Kallen N."/>
            <person name="Kersten P."/>
            <person name="Kohler A."/>
            <person name="Kuees U."/>
            <person name="Kumar T.K.A."/>
            <person name="Kuo A."/>
            <person name="LaButti K."/>
            <person name="Larrondo L.F."/>
            <person name="Lindquist E."/>
            <person name="Ling A."/>
            <person name="Lombard V."/>
            <person name="Lucas S."/>
            <person name="Lundell T."/>
            <person name="Martin R."/>
            <person name="McLaughlin D.J."/>
            <person name="Morgenstern I."/>
            <person name="Morin E."/>
            <person name="Murat C."/>
            <person name="Nagy L.G."/>
            <person name="Nolan M."/>
            <person name="Ohm R.A."/>
            <person name="Patyshakuliyeva A."/>
            <person name="Rokas A."/>
            <person name="Ruiz-Duenas F.J."/>
            <person name="Sabat G."/>
            <person name="Salamov A."/>
            <person name="Samejima M."/>
            <person name="Schmutz J."/>
            <person name="Slot J.C."/>
            <person name="St John F."/>
            <person name="Stenlid J."/>
            <person name="Sun H."/>
            <person name="Sun S."/>
            <person name="Syed K."/>
            <person name="Tsang A."/>
            <person name="Wiebenga A."/>
            <person name="Young D."/>
            <person name="Pisabarro A."/>
            <person name="Eastwood D.C."/>
            <person name="Martin F."/>
            <person name="Cullen D."/>
            <person name="Grigoriev I.V."/>
            <person name="Hibbett D.S."/>
        </authorList>
    </citation>
    <scope>NUCLEOTIDE SEQUENCE [LARGE SCALE GENOMIC DNA]</scope>
    <source>
        <strain evidence="2 3">LYAD-421 SS1</strain>
    </source>
</reference>
<dbReference type="RefSeq" id="XP_007370712.1">
    <property type="nucleotide sequence ID" value="XM_007370650.1"/>
</dbReference>
<dbReference type="AlphaFoldDB" id="R7SL28"/>
<evidence type="ECO:0000313" key="3">
    <source>
        <dbReference type="Proteomes" id="UP000053319"/>
    </source>
</evidence>
<dbReference type="HOGENOM" id="CLU_136317_0_0_1"/>
<gene>
    <name evidence="2" type="ORF">DICSQDRAFT_174795</name>
</gene>
<name>R7SL28_DICSQ</name>